<dbReference type="EMBL" id="OY731400">
    <property type="protein sequence ID" value="CAJ1940744.1"/>
    <property type="molecule type" value="Genomic_DNA"/>
</dbReference>
<evidence type="ECO:0000313" key="1">
    <source>
        <dbReference type="EMBL" id="CAJ1940744.1"/>
    </source>
</evidence>
<organism evidence="1 2">
    <name type="scientific">Sphenostylis stenocarpa</name>
    <dbReference type="NCBI Taxonomy" id="92480"/>
    <lineage>
        <taxon>Eukaryota</taxon>
        <taxon>Viridiplantae</taxon>
        <taxon>Streptophyta</taxon>
        <taxon>Embryophyta</taxon>
        <taxon>Tracheophyta</taxon>
        <taxon>Spermatophyta</taxon>
        <taxon>Magnoliopsida</taxon>
        <taxon>eudicotyledons</taxon>
        <taxon>Gunneridae</taxon>
        <taxon>Pentapetalae</taxon>
        <taxon>rosids</taxon>
        <taxon>fabids</taxon>
        <taxon>Fabales</taxon>
        <taxon>Fabaceae</taxon>
        <taxon>Papilionoideae</taxon>
        <taxon>50 kb inversion clade</taxon>
        <taxon>NPAAA clade</taxon>
        <taxon>indigoferoid/millettioid clade</taxon>
        <taxon>Phaseoleae</taxon>
        <taxon>Sphenostylis</taxon>
    </lineage>
</organism>
<reference evidence="1" key="1">
    <citation type="submission" date="2023-10" db="EMBL/GenBank/DDBJ databases">
        <authorList>
            <person name="Domelevo Entfellner J.-B."/>
        </authorList>
    </citation>
    <scope>NUCLEOTIDE SEQUENCE</scope>
</reference>
<dbReference type="AlphaFoldDB" id="A0AA86VFZ7"/>
<dbReference type="Gramene" id="rna-AYBTSS11_LOCUS9881">
    <property type="protein sequence ID" value="CAJ1940744.1"/>
    <property type="gene ID" value="gene-AYBTSS11_LOCUS9881"/>
</dbReference>
<gene>
    <name evidence="1" type="ORF">AYBTSS11_LOCUS9881</name>
</gene>
<accession>A0AA86VFZ7</accession>
<dbReference type="Proteomes" id="UP001189624">
    <property type="component" value="Chromosome 3"/>
</dbReference>
<sequence length="89" mass="10097">MYYRSSDAILTQAIPNVVIIARARPPTKAKTLLRPFFTRANVFSLKRISLLFYWGNWVFCRSSEVSGESQSKVHEGVERVCTRAGTLSD</sequence>
<protein>
    <submittedName>
        <fullName evidence="1">Uncharacterized protein</fullName>
    </submittedName>
</protein>
<proteinExistence type="predicted"/>
<evidence type="ECO:0000313" key="2">
    <source>
        <dbReference type="Proteomes" id="UP001189624"/>
    </source>
</evidence>
<keyword evidence="2" id="KW-1185">Reference proteome</keyword>
<name>A0AA86VFZ7_9FABA</name>